<accession>A0A0F9N3B8</accession>
<proteinExistence type="predicted"/>
<comment type="caution">
    <text evidence="3">The sequence shown here is derived from an EMBL/GenBank/DDBJ whole genome shotgun (WGS) entry which is preliminary data.</text>
</comment>
<reference evidence="3" key="1">
    <citation type="journal article" date="2015" name="Nature">
        <title>Complex archaea that bridge the gap between prokaryotes and eukaryotes.</title>
        <authorList>
            <person name="Spang A."/>
            <person name="Saw J.H."/>
            <person name="Jorgensen S.L."/>
            <person name="Zaremba-Niedzwiedzka K."/>
            <person name="Martijn J."/>
            <person name="Lind A.E."/>
            <person name="van Eijk R."/>
            <person name="Schleper C."/>
            <person name="Guy L."/>
            <person name="Ettema T.J."/>
        </authorList>
    </citation>
    <scope>NUCLEOTIDE SEQUENCE</scope>
</reference>
<evidence type="ECO:0000313" key="3">
    <source>
        <dbReference type="EMBL" id="KKN12459.1"/>
    </source>
</evidence>
<dbReference type="AlphaFoldDB" id="A0A0F9N3B8"/>
<evidence type="ECO:0000256" key="1">
    <source>
        <dbReference type="SAM" id="MobiDB-lite"/>
    </source>
</evidence>
<sequence length="136" mass="15119">MFCRTGPATTHSVKHPQPLRIERVSPHEGSNHARVSHRAQGPESGSQGHMGHLAQGRGDMGDPPRGGSYTPRRRHYFILKGFSVRIFAIVGTLYCLLLFLPFGVIGVGMFLDYFGVPVSSSFDPFIELVGKIYRFF</sequence>
<gene>
    <name evidence="3" type="ORF">LCGC14_1016260</name>
</gene>
<feature type="transmembrane region" description="Helical" evidence="2">
    <location>
        <begin position="82"/>
        <end position="111"/>
    </location>
</feature>
<feature type="compositionally biased region" description="Basic and acidic residues" evidence="1">
    <location>
        <begin position="20"/>
        <end position="31"/>
    </location>
</feature>
<dbReference type="EMBL" id="LAZR01004030">
    <property type="protein sequence ID" value="KKN12459.1"/>
    <property type="molecule type" value="Genomic_DNA"/>
</dbReference>
<keyword evidence="2" id="KW-0812">Transmembrane</keyword>
<keyword evidence="2" id="KW-0472">Membrane</keyword>
<evidence type="ECO:0000256" key="2">
    <source>
        <dbReference type="SAM" id="Phobius"/>
    </source>
</evidence>
<keyword evidence="2" id="KW-1133">Transmembrane helix</keyword>
<protein>
    <submittedName>
        <fullName evidence="3">Uncharacterized protein</fullName>
    </submittedName>
</protein>
<feature type="region of interest" description="Disordered" evidence="1">
    <location>
        <begin position="1"/>
        <end position="68"/>
    </location>
</feature>
<name>A0A0F9N3B8_9ZZZZ</name>
<organism evidence="3">
    <name type="scientific">marine sediment metagenome</name>
    <dbReference type="NCBI Taxonomy" id="412755"/>
    <lineage>
        <taxon>unclassified sequences</taxon>
        <taxon>metagenomes</taxon>
        <taxon>ecological metagenomes</taxon>
    </lineage>
</organism>